<keyword evidence="1" id="KW-1133">Transmembrane helix</keyword>
<reference evidence="2" key="1">
    <citation type="journal article" date="2009" name="Nature">
        <title>The Schistosoma japonicum genome reveals features of host-parasite interplay.</title>
        <authorList>
            <person name="Liu F."/>
            <person name="Zhou Y."/>
            <person name="Wang Z.Q."/>
            <person name="Lu G."/>
            <person name="Zheng H."/>
            <person name="Brindley P.J."/>
            <person name="McManus D.P."/>
            <person name="Blair D."/>
            <person name="Zhang Q.H."/>
            <person name="Zhong Y."/>
            <person name="Wang S."/>
            <person name="Han Z.G."/>
            <person name="Chen Z."/>
        </authorList>
    </citation>
    <scope>NUCLEOTIDE SEQUENCE</scope>
    <source>
        <strain evidence="2">Anhui</strain>
    </source>
</reference>
<feature type="transmembrane region" description="Helical" evidence="1">
    <location>
        <begin position="16"/>
        <end position="36"/>
    </location>
</feature>
<keyword evidence="1" id="KW-0812">Transmembrane</keyword>
<keyword evidence="1" id="KW-0472">Membrane</keyword>
<evidence type="ECO:0000256" key="1">
    <source>
        <dbReference type="SAM" id="Phobius"/>
    </source>
</evidence>
<protein>
    <submittedName>
        <fullName evidence="2">Hypotheticial protein</fullName>
    </submittedName>
</protein>
<evidence type="ECO:0000313" key="2">
    <source>
        <dbReference type="EMBL" id="CAX74508.1"/>
    </source>
</evidence>
<name>C1LII0_SCHJA</name>
<accession>C1LII0</accession>
<proteinExistence type="evidence at transcript level"/>
<organism evidence="2">
    <name type="scientific">Schistosoma japonicum</name>
    <name type="common">Blood fluke</name>
    <dbReference type="NCBI Taxonomy" id="6182"/>
    <lineage>
        <taxon>Eukaryota</taxon>
        <taxon>Metazoa</taxon>
        <taxon>Spiralia</taxon>
        <taxon>Lophotrochozoa</taxon>
        <taxon>Platyhelminthes</taxon>
        <taxon>Trematoda</taxon>
        <taxon>Digenea</taxon>
        <taxon>Strigeidida</taxon>
        <taxon>Schistosomatoidea</taxon>
        <taxon>Schistosomatidae</taxon>
        <taxon>Schistosoma</taxon>
    </lineage>
</organism>
<sequence>MLVNSLIMYSIQTGNFLLIRFTLIFILICCICMKIVEMRINKRQEPYLRIGRK</sequence>
<dbReference type="EMBL" id="FN318780">
    <property type="protein sequence ID" value="CAX74508.1"/>
    <property type="molecule type" value="mRNA"/>
</dbReference>
<reference evidence="2" key="2">
    <citation type="submission" date="2009-03" db="EMBL/GenBank/DDBJ databases">
        <authorList>
            <person name="Gang L."/>
        </authorList>
    </citation>
    <scope>NUCLEOTIDE SEQUENCE</scope>
    <source>
        <strain evidence="2">Anhui</strain>
    </source>
</reference>
<dbReference type="AlphaFoldDB" id="C1LII0"/>